<gene>
    <name evidence="2" type="ORF">RUM43_007223</name>
</gene>
<evidence type="ECO:0000313" key="3">
    <source>
        <dbReference type="Proteomes" id="UP001372834"/>
    </source>
</evidence>
<keyword evidence="1" id="KW-0732">Signal</keyword>
<sequence length="96" mass="10555">MRVKPGFLLLVPFLLSAAAACVKVLGEWTPLDLEERAKRSSIVFHGLAIEAIPANDSQFSYSVQFWLINVYKGAESVGKFLDLDPGSGGVFNLRDR</sequence>
<dbReference type="AlphaFoldDB" id="A0AAN8Q5T2"/>
<dbReference type="PROSITE" id="PS51257">
    <property type="entry name" value="PROKAR_LIPOPROTEIN"/>
    <property type="match status" value="1"/>
</dbReference>
<name>A0AAN8Q5T2_POLSC</name>
<evidence type="ECO:0000313" key="2">
    <source>
        <dbReference type="EMBL" id="KAK6638953.1"/>
    </source>
</evidence>
<evidence type="ECO:0008006" key="4">
    <source>
        <dbReference type="Google" id="ProtNLM"/>
    </source>
</evidence>
<comment type="caution">
    <text evidence="2">The sequence shown here is derived from an EMBL/GenBank/DDBJ whole genome shotgun (WGS) entry which is preliminary data.</text>
</comment>
<reference evidence="2 3" key="1">
    <citation type="submission" date="2023-10" db="EMBL/GenBank/DDBJ databases">
        <title>Genomes of two closely related lineages of the louse Polyplax serrata with different host specificities.</title>
        <authorList>
            <person name="Martinu J."/>
            <person name="Tarabai H."/>
            <person name="Stefka J."/>
            <person name="Hypsa V."/>
        </authorList>
    </citation>
    <scope>NUCLEOTIDE SEQUENCE [LARGE SCALE GENOMIC DNA]</scope>
    <source>
        <strain evidence="2">HR10_N</strain>
    </source>
</reference>
<dbReference type="InterPro" id="IPR008993">
    <property type="entry name" value="TIMP-like_OB-fold"/>
</dbReference>
<proteinExistence type="predicted"/>
<feature type="signal peptide" evidence="1">
    <location>
        <begin position="1"/>
        <end position="21"/>
    </location>
</feature>
<dbReference type="EMBL" id="JAWJWE010000003">
    <property type="protein sequence ID" value="KAK6638953.1"/>
    <property type="molecule type" value="Genomic_DNA"/>
</dbReference>
<protein>
    <recommendedName>
        <fullName evidence="4">Lipoprotein</fullName>
    </recommendedName>
</protein>
<evidence type="ECO:0000256" key="1">
    <source>
        <dbReference type="SAM" id="SignalP"/>
    </source>
</evidence>
<dbReference type="SUPFAM" id="SSF50242">
    <property type="entry name" value="TIMP-like"/>
    <property type="match status" value="1"/>
</dbReference>
<feature type="chain" id="PRO_5042873026" description="Lipoprotein" evidence="1">
    <location>
        <begin position="22"/>
        <end position="96"/>
    </location>
</feature>
<accession>A0AAN8Q5T2</accession>
<organism evidence="2 3">
    <name type="scientific">Polyplax serrata</name>
    <name type="common">Common mouse louse</name>
    <dbReference type="NCBI Taxonomy" id="468196"/>
    <lineage>
        <taxon>Eukaryota</taxon>
        <taxon>Metazoa</taxon>
        <taxon>Ecdysozoa</taxon>
        <taxon>Arthropoda</taxon>
        <taxon>Hexapoda</taxon>
        <taxon>Insecta</taxon>
        <taxon>Pterygota</taxon>
        <taxon>Neoptera</taxon>
        <taxon>Paraneoptera</taxon>
        <taxon>Psocodea</taxon>
        <taxon>Troctomorpha</taxon>
        <taxon>Phthiraptera</taxon>
        <taxon>Anoplura</taxon>
        <taxon>Polyplacidae</taxon>
        <taxon>Polyplax</taxon>
    </lineage>
</organism>
<dbReference type="Proteomes" id="UP001372834">
    <property type="component" value="Unassembled WGS sequence"/>
</dbReference>